<name>A0A9Q0H8I3_9MAGN</name>
<dbReference type="Proteomes" id="UP001141806">
    <property type="component" value="Unassembled WGS sequence"/>
</dbReference>
<reference evidence="2" key="1">
    <citation type="journal article" date="2023" name="Plant J.">
        <title>The genome of the king protea, Protea cynaroides.</title>
        <authorList>
            <person name="Chang J."/>
            <person name="Duong T.A."/>
            <person name="Schoeman C."/>
            <person name="Ma X."/>
            <person name="Roodt D."/>
            <person name="Barker N."/>
            <person name="Li Z."/>
            <person name="Van de Peer Y."/>
            <person name="Mizrachi E."/>
        </authorList>
    </citation>
    <scope>NUCLEOTIDE SEQUENCE</scope>
    <source>
        <tissue evidence="2">Young leaves</tissue>
    </source>
</reference>
<comment type="caution">
    <text evidence="2">The sequence shown here is derived from an EMBL/GenBank/DDBJ whole genome shotgun (WGS) entry which is preliminary data.</text>
</comment>
<gene>
    <name evidence="2" type="ORF">NE237_021836</name>
</gene>
<dbReference type="EMBL" id="JAMYWD010000009">
    <property type="protein sequence ID" value="KAJ4961926.1"/>
    <property type="molecule type" value="Genomic_DNA"/>
</dbReference>
<dbReference type="AlphaFoldDB" id="A0A9Q0H8I3"/>
<keyword evidence="3" id="KW-1185">Reference proteome</keyword>
<evidence type="ECO:0000313" key="3">
    <source>
        <dbReference type="Proteomes" id="UP001141806"/>
    </source>
</evidence>
<organism evidence="2 3">
    <name type="scientific">Protea cynaroides</name>
    <dbReference type="NCBI Taxonomy" id="273540"/>
    <lineage>
        <taxon>Eukaryota</taxon>
        <taxon>Viridiplantae</taxon>
        <taxon>Streptophyta</taxon>
        <taxon>Embryophyta</taxon>
        <taxon>Tracheophyta</taxon>
        <taxon>Spermatophyta</taxon>
        <taxon>Magnoliopsida</taxon>
        <taxon>Proteales</taxon>
        <taxon>Proteaceae</taxon>
        <taxon>Protea</taxon>
    </lineage>
</organism>
<feature type="transmembrane region" description="Helical" evidence="1">
    <location>
        <begin position="24"/>
        <end position="48"/>
    </location>
</feature>
<sequence length="112" mass="12803">MAFPWSPRCLSTKKLSRGYFDGYIITYVQPPFVLVFFFRIAFLMSLLLKSCSNPFLISQITGKLNSFILGDFLRPLLDNCELKWTGPLVINYDLSARVHNAAEGNRKTMTTD</sequence>
<evidence type="ECO:0000256" key="1">
    <source>
        <dbReference type="SAM" id="Phobius"/>
    </source>
</evidence>
<accession>A0A9Q0H8I3</accession>
<evidence type="ECO:0000313" key="2">
    <source>
        <dbReference type="EMBL" id="KAJ4961926.1"/>
    </source>
</evidence>
<keyword evidence="1" id="KW-0812">Transmembrane</keyword>
<proteinExistence type="predicted"/>
<keyword evidence="1" id="KW-1133">Transmembrane helix</keyword>
<protein>
    <submittedName>
        <fullName evidence="2">Uncharacterized protein</fullName>
    </submittedName>
</protein>
<keyword evidence="1" id="KW-0472">Membrane</keyword>